<dbReference type="GO" id="GO:0008270">
    <property type="term" value="F:zinc ion binding"/>
    <property type="evidence" value="ECO:0007669"/>
    <property type="project" value="UniProtKB-KW"/>
</dbReference>
<accession>A0AAV2ANY7</accession>
<dbReference type="PANTHER" id="PTHR45931:SF3">
    <property type="entry name" value="RING ZINC FINGER-CONTAINING PROTEIN"/>
    <property type="match status" value="1"/>
</dbReference>
<name>A0AAV2ANY7_9ARAC</name>
<evidence type="ECO:0000256" key="4">
    <source>
        <dbReference type="PROSITE-ProRule" id="PRU00175"/>
    </source>
</evidence>
<organism evidence="6 7">
    <name type="scientific">Larinioides sclopetarius</name>
    <dbReference type="NCBI Taxonomy" id="280406"/>
    <lineage>
        <taxon>Eukaryota</taxon>
        <taxon>Metazoa</taxon>
        <taxon>Ecdysozoa</taxon>
        <taxon>Arthropoda</taxon>
        <taxon>Chelicerata</taxon>
        <taxon>Arachnida</taxon>
        <taxon>Araneae</taxon>
        <taxon>Araneomorphae</taxon>
        <taxon>Entelegynae</taxon>
        <taxon>Araneoidea</taxon>
        <taxon>Araneidae</taxon>
        <taxon>Larinioides</taxon>
    </lineage>
</organism>
<dbReference type="GO" id="GO:0005634">
    <property type="term" value="C:nucleus"/>
    <property type="evidence" value="ECO:0007669"/>
    <property type="project" value="TreeGrafter"/>
</dbReference>
<evidence type="ECO:0000313" key="6">
    <source>
        <dbReference type="EMBL" id="CAL1285624.1"/>
    </source>
</evidence>
<dbReference type="PROSITE" id="PS50089">
    <property type="entry name" value="ZF_RING_2"/>
    <property type="match status" value="1"/>
</dbReference>
<dbReference type="GO" id="GO:0006511">
    <property type="term" value="P:ubiquitin-dependent protein catabolic process"/>
    <property type="evidence" value="ECO:0007669"/>
    <property type="project" value="TreeGrafter"/>
</dbReference>
<dbReference type="Pfam" id="PF13639">
    <property type="entry name" value="zf-RING_2"/>
    <property type="match status" value="1"/>
</dbReference>
<sequence>MDGEHDHPMSNEKVEGISDNTIQCAICWETVCILNMKSLPCSHIFHKKCINKWLKRSSDCPICRSSIYSLNNLLQFKPPALEWTLFEHMDREYDHPVSNNGRWER</sequence>
<dbReference type="InterPro" id="IPR051834">
    <property type="entry name" value="RING_finger_E3_ligase"/>
</dbReference>
<proteinExistence type="predicted"/>
<keyword evidence="3" id="KW-0862">Zinc</keyword>
<dbReference type="PANTHER" id="PTHR45931">
    <property type="entry name" value="SI:CH211-59O9.10"/>
    <property type="match status" value="1"/>
</dbReference>
<reference evidence="6 7" key="1">
    <citation type="submission" date="2024-04" db="EMBL/GenBank/DDBJ databases">
        <authorList>
            <person name="Rising A."/>
            <person name="Reimegard J."/>
            <person name="Sonavane S."/>
            <person name="Akerstrom W."/>
            <person name="Nylinder S."/>
            <person name="Hedman E."/>
            <person name="Kallberg Y."/>
        </authorList>
    </citation>
    <scope>NUCLEOTIDE SEQUENCE [LARGE SCALE GENOMIC DNA]</scope>
</reference>
<dbReference type="InterPro" id="IPR001841">
    <property type="entry name" value="Znf_RING"/>
</dbReference>
<protein>
    <recommendedName>
        <fullName evidence="5">RING-type domain-containing protein</fullName>
    </recommendedName>
</protein>
<evidence type="ECO:0000256" key="2">
    <source>
        <dbReference type="ARBA" id="ARBA00022771"/>
    </source>
</evidence>
<evidence type="ECO:0000256" key="3">
    <source>
        <dbReference type="ARBA" id="ARBA00022833"/>
    </source>
</evidence>
<dbReference type="SUPFAM" id="SSF57850">
    <property type="entry name" value="RING/U-box"/>
    <property type="match status" value="1"/>
</dbReference>
<dbReference type="GO" id="GO:0061630">
    <property type="term" value="F:ubiquitin protein ligase activity"/>
    <property type="evidence" value="ECO:0007669"/>
    <property type="project" value="TreeGrafter"/>
</dbReference>
<evidence type="ECO:0000256" key="1">
    <source>
        <dbReference type="ARBA" id="ARBA00022723"/>
    </source>
</evidence>
<comment type="caution">
    <text evidence="6">The sequence shown here is derived from an EMBL/GenBank/DDBJ whole genome shotgun (WGS) entry which is preliminary data.</text>
</comment>
<keyword evidence="1" id="KW-0479">Metal-binding</keyword>
<dbReference type="SMART" id="SM00184">
    <property type="entry name" value="RING"/>
    <property type="match status" value="1"/>
</dbReference>
<gene>
    <name evidence="6" type="ORF">LARSCL_LOCUS13820</name>
</gene>
<dbReference type="AlphaFoldDB" id="A0AAV2ANY7"/>
<evidence type="ECO:0000313" key="7">
    <source>
        <dbReference type="Proteomes" id="UP001497382"/>
    </source>
</evidence>
<dbReference type="Gene3D" id="3.30.40.10">
    <property type="entry name" value="Zinc/RING finger domain, C3HC4 (zinc finger)"/>
    <property type="match status" value="1"/>
</dbReference>
<feature type="domain" description="RING-type" evidence="5">
    <location>
        <begin position="24"/>
        <end position="64"/>
    </location>
</feature>
<keyword evidence="7" id="KW-1185">Reference proteome</keyword>
<keyword evidence="2 4" id="KW-0863">Zinc-finger</keyword>
<dbReference type="Proteomes" id="UP001497382">
    <property type="component" value="Unassembled WGS sequence"/>
</dbReference>
<dbReference type="EMBL" id="CAXIEN010000193">
    <property type="protein sequence ID" value="CAL1285624.1"/>
    <property type="molecule type" value="Genomic_DNA"/>
</dbReference>
<dbReference type="InterPro" id="IPR013083">
    <property type="entry name" value="Znf_RING/FYVE/PHD"/>
</dbReference>
<evidence type="ECO:0000259" key="5">
    <source>
        <dbReference type="PROSITE" id="PS50089"/>
    </source>
</evidence>